<proteinExistence type="predicted"/>
<keyword evidence="1" id="KW-1133">Transmembrane helix</keyword>
<name>Q4FKH7_TRYB2</name>
<organism evidence="2">
    <name type="scientific">Trypanosoma brucei brucei (strain 927/4 GUTat10.1)</name>
    <dbReference type="NCBI Taxonomy" id="185431"/>
    <lineage>
        <taxon>Eukaryota</taxon>
        <taxon>Discoba</taxon>
        <taxon>Euglenozoa</taxon>
        <taxon>Kinetoplastea</taxon>
        <taxon>Metakinetoplastina</taxon>
        <taxon>Trypanosomatida</taxon>
        <taxon>Trypanosomatidae</taxon>
        <taxon>Trypanosoma</taxon>
    </lineage>
</organism>
<protein>
    <submittedName>
        <fullName evidence="2">Uncharacterized protein</fullName>
    </submittedName>
</protein>
<reference evidence="2" key="1">
    <citation type="submission" date="2005-06" db="EMBL/GenBank/DDBJ databases">
        <authorList>
            <person name="Hamlin N."/>
            <person name="Brooks K."/>
            <person name="Cherevach I."/>
            <person name="Churcher C."/>
            <person name="Goodhead I."/>
            <person name="Hauser H."/>
            <person name="Mungall K."/>
            <person name="Sanders M."/>
            <person name="Simmonds M."/>
            <person name="Walker D."/>
            <person name="White B."/>
            <person name="Berriman M."/>
            <person name="Hertz-Fowler C."/>
            <person name="Renauld H."/>
            <person name="Bohme U."/>
            <person name="Arrowsmith C."/>
            <person name="Atkin R."/>
            <person name="Chillingworth T."/>
            <person name="Cronin A."/>
            <person name="Davies R."/>
            <person name="Fraser A."/>
            <person name="Hance Z."/>
            <person name="Jagels K."/>
            <person name="Johnson D."/>
            <person name="Larke N."/>
            <person name="Leech V."/>
            <person name="Lord A."/>
            <person name="MacLeod A."/>
            <person name="Moule S."/>
            <person name="Quail M."/>
            <person name="Norbertczak H."/>
            <person name="Rabbinowitsch E."/>
            <person name="Rajandream M."/>
            <person name="Reitter C."/>
            <person name="Sharp S."/>
            <person name="Whitehead S."/>
            <person name="Woodward J."/>
            <person name="Hall N."/>
            <person name="Melville S.and.Barrell.B."/>
        </authorList>
    </citation>
    <scope>NUCLEOTIDE SEQUENCE</scope>
    <source>
        <strain evidence="2">927/4 GUTat10.1</strain>
    </source>
</reference>
<evidence type="ECO:0000313" key="2">
    <source>
        <dbReference type="EMBL" id="CAJ17006.1"/>
    </source>
</evidence>
<feature type="transmembrane region" description="Helical" evidence="1">
    <location>
        <begin position="24"/>
        <end position="43"/>
    </location>
</feature>
<keyword evidence="1" id="KW-0812">Transmembrane</keyword>
<dbReference type="VEuPathDB" id="TriTrypDB:Tb11.0310"/>
<evidence type="ECO:0000256" key="1">
    <source>
        <dbReference type="SAM" id="Phobius"/>
    </source>
</evidence>
<accession>Q4FKH7</accession>
<keyword evidence="1" id="KW-0472">Membrane</keyword>
<dbReference type="EMBL" id="CT009753">
    <property type="protein sequence ID" value="CAJ17006.1"/>
    <property type="molecule type" value="Genomic_DNA"/>
</dbReference>
<dbReference type="AlphaFoldDB" id="Q4FKH7"/>
<gene>
    <name evidence="2" type="ORF">Tb11.0310</name>
</gene>
<sequence>MFREDNVCRGIHVYDFILSSSPLIFVYFIFLALLCGVLATLVLHRMSISSSDAFASVAVSFVENIVAIGTCGNDGCCNSYNPSIFTLPCAVTDTQETINPALGAFLSEALNAEVFPVGAVARQLCSSHAQLAMTLKGYMHSLFVASREQFGCSLSTLIHSLWLLDRLQRRNILAQQNAAVALHKIHACTYGETCSKKTTSALLNSGLCHGGENSLITHFECWCKSCSGEDVSLSQTSSESSVSSSPEFPRRQLCRACAQNDVFSLQMWNIHIFAAAALLLSMKVNEDALAEVDAEILLDQFSHAICCEPQVLRCAERCICEGLWGNLQVTEQGLQSVIQRLGLHFD</sequence>